<organism evidence="3 4">
    <name type="scientific">Pseudomonas donghuensis</name>
    <dbReference type="NCBI Taxonomy" id="1163398"/>
    <lineage>
        <taxon>Bacteria</taxon>
        <taxon>Pseudomonadati</taxon>
        <taxon>Pseudomonadota</taxon>
        <taxon>Gammaproteobacteria</taxon>
        <taxon>Pseudomonadales</taxon>
        <taxon>Pseudomonadaceae</taxon>
        <taxon>Pseudomonas</taxon>
    </lineage>
</organism>
<proteinExistence type="predicted"/>
<keyword evidence="4" id="KW-1185">Reference proteome</keyword>
<evidence type="ECO:0000259" key="2">
    <source>
        <dbReference type="Pfam" id="PF00535"/>
    </source>
</evidence>
<name>A0AAP0SL97_9PSED</name>
<dbReference type="InterPro" id="IPR029044">
    <property type="entry name" value="Nucleotide-diphossugar_trans"/>
</dbReference>
<dbReference type="Proteomes" id="UP000027121">
    <property type="component" value="Chromosome"/>
</dbReference>
<reference evidence="3 4" key="2">
    <citation type="journal article" date="2016" name="Front. Microbiol.">
        <title>When Genome-Based Approach Meets the 'Old but Good': Revealing Genes Involved in the Antibacterial Activity of Pseudomonas sp. P482 against Soft Rot Pathogens.</title>
        <authorList>
            <person name="Krzyzanowska D.M."/>
            <person name="Ossowicki A."/>
            <person name="Rajewska M."/>
            <person name="Maciag T."/>
            <person name="Jablonska M."/>
            <person name="Obuchowski M."/>
            <person name="Heeb S."/>
            <person name="Jafra S."/>
        </authorList>
    </citation>
    <scope>NUCLEOTIDE SEQUENCE [LARGE SCALE GENOMIC DNA]</scope>
    <source>
        <strain evidence="3 4">P482</strain>
    </source>
</reference>
<dbReference type="PANTHER" id="PTHR43685">
    <property type="entry name" value="GLYCOSYLTRANSFERASE"/>
    <property type="match status" value="1"/>
</dbReference>
<dbReference type="Gene3D" id="3.90.550.10">
    <property type="entry name" value="Spore Coat Polysaccharide Biosynthesis Protein SpsA, Chain A"/>
    <property type="match status" value="3"/>
</dbReference>
<dbReference type="PANTHER" id="PTHR43685:SF2">
    <property type="entry name" value="GLYCOSYLTRANSFERASE 2-LIKE DOMAIN-CONTAINING PROTEIN"/>
    <property type="match status" value="1"/>
</dbReference>
<dbReference type="CDD" id="cd00761">
    <property type="entry name" value="Glyco_tranf_GTA_type"/>
    <property type="match status" value="1"/>
</dbReference>
<evidence type="ECO:0000256" key="1">
    <source>
        <dbReference type="ARBA" id="ARBA00022519"/>
    </source>
</evidence>
<dbReference type="SUPFAM" id="SSF53448">
    <property type="entry name" value="Nucleotide-diphospho-sugar transferases"/>
    <property type="match status" value="3"/>
</dbReference>
<keyword evidence="1" id="KW-1003">Cell membrane</keyword>
<dbReference type="InterPro" id="IPR050834">
    <property type="entry name" value="Glycosyltransf_2"/>
</dbReference>
<sequence length="1156" mass="126189">MLTSNPLVSVVIPAYKSDYFEVALQSACNQTYENLEIVICDDNRSGAIAAIVERYRDSSRVPIHYIYNEQPLGEIPNAVACVEAARGKYIKTLHDDDELLPDCVATLVEVMERDPSIALASSRRLVINEKGEITPPKLPYMFPFADDVVIDGPQLVAFLARYPLNFIGEPSCMLCRREDLLAFGDQVMSLQGKLIVGFGDMAMAARLFQRGNLALLERPLTRYRVSQQQFSRVNWAQLEAGQGQKDFTRSVYELGWADPSGGVMVDVAPLQPGSLFQPVNLMKMIIDNSIRVQTALFTAHWMDGRVLGAEHRRLLAEHLQGRAQQPNIGIIVLDPDADRQALQLTLDSLYRQDSAYTPQVMVLSADPQVQAGPSPCTLMQLLPHALAAQLNQLLEQSRCDWVLLARAGEEFTAAGLTCVALELPGAAACAAVFADYATRDAKGQVSVGLRPGFNLDFLLSNPSVMAGHWLFSREALLACGGFSEGFAGAMEFELILRLVNQHGINGFGHIPEPLLFSRPPVIEANTGHLAITQHLDARGYSDAQVSAFGEGRFAIDYGHVHQPLVSIVVVANSDLAALERCLTSVLEHTQYPHYELLVVECGDAPQEVSQWLQDVEQFTPGQLRIVRAESLCTASAARNLGAEYASGELLLFFSSQSAVIEGQWLQHLLNHGLRPEVAVVGGKGFSADGKISHAGLLPGVFSGAGRVFAGDSGEASGYLGRLQLDQNYSAVTQDCLLVRTALFAEAGGFDASAFADEGADVDLCLRLGQHGYLTVWAARCLYMNTAELAPFAGTTQRALCERWLAKLARDPACNGNVSLDDRSASMLGSLALNWRPLFSLGAPVVLAHVDQQSYSAWDRLGQPLHRHQQLATIQTAQVGTLPGAVELERFGAQVIVMHGRAEPAKLQALRSIKAYSSAARVYELDVLPESREDMQLLREMLAEVDRVVVATSMMAEVGRHLHADVRLIESRLDPEQWLLPEPAAQRPARPRVGWFGAPAEADDLASIAEVIEALSAEVDWVMYGCCPPALRAHIKELHPVVAPAQRAQALARLNLDLALAPLRASLGSEFKGPERLLEYGACGFPVVCSDMPGYRTTLPVTRVNNSPADWVQAIRAQLADRSALRQAGLQLRAAVQREWMLDQGTLDAWRSAWLGD</sequence>
<dbReference type="AlphaFoldDB" id="A0AAP0SL97"/>
<feature type="domain" description="Glycosyltransferase 2-like" evidence="2">
    <location>
        <begin position="567"/>
        <end position="694"/>
    </location>
</feature>
<evidence type="ECO:0000313" key="3">
    <source>
        <dbReference type="EMBL" id="KDO00976.1"/>
    </source>
</evidence>
<gene>
    <name evidence="3" type="ORF">BV82_0843</name>
</gene>
<dbReference type="InterPro" id="IPR001173">
    <property type="entry name" value="Glyco_trans_2-like"/>
</dbReference>
<reference evidence="3 4" key="1">
    <citation type="journal article" date="2014" name="Genome Announc.">
        <title>Genome Sequence of Pseudomonas sp. Strain P482, a Tomato Rhizosphere Isolate with Broad-Spectrum Antimicrobial Activity.</title>
        <authorList>
            <person name="Krzyzanowska D.M."/>
            <person name="Ossowicki A."/>
            <person name="Jafra S."/>
        </authorList>
    </citation>
    <scope>NUCLEOTIDE SEQUENCE [LARGE SCALE GENOMIC DNA]</scope>
    <source>
        <strain evidence="3 4">P482</strain>
    </source>
</reference>
<dbReference type="KEGG" id="pdw:BV82_0843"/>
<dbReference type="Gene3D" id="3.40.50.2000">
    <property type="entry name" value="Glycogen Phosphorylase B"/>
    <property type="match status" value="1"/>
</dbReference>
<dbReference type="EMBL" id="CP071706">
    <property type="protein sequence ID" value="KDO00976.1"/>
    <property type="molecule type" value="Genomic_DNA"/>
</dbReference>
<dbReference type="GeneID" id="98282221"/>
<feature type="domain" description="Glycosyltransferase 2-like" evidence="2">
    <location>
        <begin position="9"/>
        <end position="179"/>
    </location>
</feature>
<dbReference type="SUPFAM" id="SSF53756">
    <property type="entry name" value="UDP-Glycosyltransferase/glycogen phosphorylase"/>
    <property type="match status" value="1"/>
</dbReference>
<evidence type="ECO:0000313" key="4">
    <source>
        <dbReference type="Proteomes" id="UP000027121"/>
    </source>
</evidence>
<keyword evidence="1" id="KW-0997">Cell inner membrane</keyword>
<protein>
    <submittedName>
        <fullName evidence="3">Glycosyltransferase</fullName>
    </submittedName>
</protein>
<dbReference type="RefSeq" id="WP_036994309.1">
    <property type="nucleotide sequence ID" value="NZ_CP071706.1"/>
</dbReference>
<dbReference type="Pfam" id="PF00535">
    <property type="entry name" value="Glycos_transf_2"/>
    <property type="match status" value="2"/>
</dbReference>
<keyword evidence="1" id="KW-0472">Membrane</keyword>
<accession>A0AAP0SL97</accession>